<dbReference type="KEGG" id="lfp:Y981_08285"/>
<keyword evidence="6" id="KW-0963">Cytoplasm</keyword>
<dbReference type="SUPFAM" id="SSF54373">
    <property type="entry name" value="FAD-linked reductases, C-terminal domain"/>
    <property type="match status" value="1"/>
</dbReference>
<feature type="domain" description="Amine oxidase" evidence="7">
    <location>
        <begin position="15"/>
        <end position="454"/>
    </location>
</feature>
<evidence type="ECO:0000256" key="3">
    <source>
        <dbReference type="ARBA" id="ARBA00022827"/>
    </source>
</evidence>
<accession>A0A059XVB2</accession>
<evidence type="ECO:0000256" key="6">
    <source>
        <dbReference type="RuleBase" id="RU364052"/>
    </source>
</evidence>
<dbReference type="HOGENOM" id="CLU_009629_3_0_0"/>
<dbReference type="PANTHER" id="PTHR42923:SF3">
    <property type="entry name" value="PROTOPORPHYRINOGEN OXIDASE"/>
    <property type="match status" value="1"/>
</dbReference>
<evidence type="ECO:0000313" key="8">
    <source>
        <dbReference type="EMBL" id="AIA30763.1"/>
    </source>
</evidence>
<dbReference type="InterPro" id="IPR050464">
    <property type="entry name" value="Zeta_carotene_desat/Oxidored"/>
</dbReference>
<keyword evidence="4 6" id="KW-0560">Oxidoreductase</keyword>
<organism evidence="8 9">
    <name type="scientific">Leptospirillum ferriphilum YSK</name>
    <dbReference type="NCBI Taxonomy" id="1441628"/>
    <lineage>
        <taxon>Bacteria</taxon>
        <taxon>Pseudomonadati</taxon>
        <taxon>Nitrospirota</taxon>
        <taxon>Nitrospiria</taxon>
        <taxon>Nitrospirales</taxon>
        <taxon>Nitrospiraceae</taxon>
        <taxon>Leptospirillum</taxon>
    </lineage>
</organism>
<dbReference type="GO" id="GO:0006783">
    <property type="term" value="P:heme biosynthetic process"/>
    <property type="evidence" value="ECO:0007669"/>
    <property type="project" value="UniProtKB-UniRule"/>
</dbReference>
<protein>
    <recommendedName>
        <fullName evidence="6">Coproporphyrinogen III oxidase</fullName>
        <ecNumber evidence="6">1.3.3.15</ecNumber>
    </recommendedName>
</protein>
<dbReference type="Gene3D" id="1.10.3110.10">
    <property type="entry name" value="protoporphyrinogen ix oxidase, domain 3"/>
    <property type="match status" value="1"/>
</dbReference>
<evidence type="ECO:0000256" key="1">
    <source>
        <dbReference type="ARBA" id="ARBA00001974"/>
    </source>
</evidence>
<dbReference type="InterPro" id="IPR036188">
    <property type="entry name" value="FAD/NAD-bd_sf"/>
</dbReference>
<keyword evidence="5 6" id="KW-0350">Heme biosynthesis</keyword>
<dbReference type="SUPFAM" id="SSF51905">
    <property type="entry name" value="FAD/NAD(P)-binding domain"/>
    <property type="match status" value="1"/>
</dbReference>
<keyword evidence="2 6" id="KW-0285">Flavoprotein</keyword>
<keyword evidence="9" id="KW-1185">Reference proteome</keyword>
<dbReference type="GO" id="GO:0004729">
    <property type="term" value="F:oxygen-dependent protoporphyrinogen oxidase activity"/>
    <property type="evidence" value="ECO:0007669"/>
    <property type="project" value="UniProtKB-UniRule"/>
</dbReference>
<dbReference type="Proteomes" id="UP000027059">
    <property type="component" value="Chromosome"/>
</dbReference>
<evidence type="ECO:0000256" key="4">
    <source>
        <dbReference type="ARBA" id="ARBA00023002"/>
    </source>
</evidence>
<proteinExistence type="inferred from homology"/>
<evidence type="ECO:0000256" key="2">
    <source>
        <dbReference type="ARBA" id="ARBA00022630"/>
    </source>
</evidence>
<name>A0A059XVB2_9BACT</name>
<dbReference type="PANTHER" id="PTHR42923">
    <property type="entry name" value="PROTOPORPHYRINOGEN OXIDASE"/>
    <property type="match status" value="1"/>
</dbReference>
<dbReference type="Pfam" id="PF01593">
    <property type="entry name" value="Amino_oxidase"/>
    <property type="match status" value="1"/>
</dbReference>
<keyword evidence="3 6" id="KW-0274">FAD</keyword>
<evidence type="ECO:0000259" key="7">
    <source>
        <dbReference type="Pfam" id="PF01593"/>
    </source>
</evidence>
<comment type="pathway">
    <text evidence="6">Porphyrin-containing compound metabolism; protoheme biosynthesis.</text>
</comment>
<dbReference type="Gene3D" id="3.50.50.60">
    <property type="entry name" value="FAD/NAD(P)-binding domain"/>
    <property type="match status" value="1"/>
</dbReference>
<dbReference type="InterPro" id="IPR004572">
    <property type="entry name" value="Protoporphyrinogen_oxidase"/>
</dbReference>
<dbReference type="OrthoDB" id="9805195at2"/>
<dbReference type="EMBL" id="CP007243">
    <property type="protein sequence ID" value="AIA30763.1"/>
    <property type="molecule type" value="Genomic_DNA"/>
</dbReference>
<dbReference type="Gene3D" id="3.90.660.20">
    <property type="entry name" value="Protoporphyrinogen oxidase, mitochondrial, domain 2"/>
    <property type="match status" value="1"/>
</dbReference>
<reference evidence="8 9" key="2">
    <citation type="journal article" date="2015" name="Biomed. Res. Int.">
        <title>Effects of Arsenite Resistance on the Growth and Functional Gene Expression of Leptospirillum ferriphilum and Acidithiobacillus thiooxidans in Pure Culture and Coculture.</title>
        <authorList>
            <person name="Jiang H."/>
            <person name="Liang Y."/>
            <person name="Yin H."/>
            <person name="Xiao Y."/>
            <person name="Guo X."/>
            <person name="Xu Y."/>
            <person name="Hu Q."/>
            <person name="Liu H."/>
            <person name="Liu X."/>
        </authorList>
    </citation>
    <scope>NUCLEOTIDE SEQUENCE [LARGE SCALE GENOMIC DNA]</scope>
    <source>
        <strain evidence="8 9">YSK</strain>
    </source>
</reference>
<dbReference type="NCBIfam" id="TIGR00562">
    <property type="entry name" value="proto_IX_ox"/>
    <property type="match status" value="1"/>
</dbReference>
<dbReference type="UniPathway" id="UPA00252"/>
<evidence type="ECO:0000256" key="5">
    <source>
        <dbReference type="ARBA" id="ARBA00023133"/>
    </source>
</evidence>
<comment type="similarity">
    <text evidence="6">Belongs to the protoporphyrinogen/coproporphyrinogen oxidase family. Coproporphyrinogen III oxidase subfamily.</text>
</comment>
<evidence type="ECO:0000313" key="9">
    <source>
        <dbReference type="Proteomes" id="UP000027059"/>
    </source>
</evidence>
<dbReference type="RefSeq" id="WP_051613838.1">
    <property type="nucleotide sequence ID" value="NZ_CP007243.1"/>
</dbReference>
<comment type="function">
    <text evidence="6">Involved in coproporphyrin-dependent heme b biosynthesis. Catalyzes the oxidation of coproporphyrinogen III to coproporphyrin III.</text>
</comment>
<reference evidence="9" key="1">
    <citation type="submission" date="2014-02" db="EMBL/GenBank/DDBJ databases">
        <title>Complete genome sequence and comparative genomic analysis of the nitrogen-fixing bacterium Leptospirillum ferriphilum YSK.</title>
        <authorList>
            <person name="Guo X."/>
            <person name="Yin H."/>
            <person name="Liang Y."/>
            <person name="Hu Q."/>
            <person name="Ma L."/>
            <person name="Xiao Y."/>
            <person name="Zhang X."/>
            <person name="Qiu G."/>
            <person name="Liu X."/>
        </authorList>
    </citation>
    <scope>NUCLEOTIDE SEQUENCE [LARGE SCALE GENOMIC DNA]</scope>
    <source>
        <strain evidence="9">YSK</strain>
    </source>
</reference>
<dbReference type="InterPro" id="IPR002937">
    <property type="entry name" value="Amino_oxidase"/>
</dbReference>
<sequence>MAGFDCDTLVVGGGVSGLAAALTLKNRGVDVRLLESRGYLGGAIRTVREEGYLLEFGPNSLMVRPEDAIDTVLADPELRARIVPASGVSKNRYVVKSGRLYPVPLSPWAFLRTPLLSWRGRRDILSEWKVPPRTGGPEETLSHFVRRRLGEEALDYFVDPFVKGVYASHPDLLSVEAAFPLLARLEKEHGGLLRGAFKTFLKRRKRPSGSAPRGIFSFTGGMTDLVEAMGKRLGEDVGTNVDVIKYTRLEEGFRVALMYDETEYYMTSRRLILATSAPQAAELLEGDPDGPSSELKAIPYAPVTIAYAGFLREQVTHPLDGFGLLCPTAENRKVLGVIFSSTLFPGRAPEGKVLLTVFVGGMTGQKLAQSFDEDLERIVLRELTELLGVKGAPSFFRIHRWEKAIPQFILGHGETIRTIRKKLPSGLRLAGNYLDGISIARAFGSGVRAAEELLSEDSGSPG</sequence>
<dbReference type="EC" id="1.3.3.15" evidence="6"/>
<dbReference type="GO" id="GO:0005737">
    <property type="term" value="C:cytoplasm"/>
    <property type="evidence" value="ECO:0007669"/>
    <property type="project" value="UniProtKB-SubCell"/>
</dbReference>
<gene>
    <name evidence="8" type="ORF">Y981_08285</name>
</gene>
<dbReference type="AlphaFoldDB" id="A0A059XVB2"/>
<comment type="catalytic activity">
    <reaction evidence="6">
        <text>coproporphyrinogen III + 3 O2 = coproporphyrin III + 3 H2O2</text>
        <dbReference type="Rhea" id="RHEA:43436"/>
        <dbReference type="ChEBI" id="CHEBI:15379"/>
        <dbReference type="ChEBI" id="CHEBI:16240"/>
        <dbReference type="ChEBI" id="CHEBI:57309"/>
        <dbReference type="ChEBI" id="CHEBI:131725"/>
        <dbReference type="EC" id="1.3.3.15"/>
    </reaction>
</comment>
<comment type="cofactor">
    <cofactor evidence="1 6">
        <name>FAD</name>
        <dbReference type="ChEBI" id="CHEBI:57692"/>
    </cofactor>
</comment>
<comment type="subcellular location">
    <subcellularLocation>
        <location evidence="6">Cytoplasm</location>
    </subcellularLocation>
</comment>